<keyword evidence="1" id="KW-1015">Disulfide bond</keyword>
<organism evidence="3 4">
    <name type="scientific">Tegillarca granosa</name>
    <name type="common">Malaysian cockle</name>
    <name type="synonym">Anadara granosa</name>
    <dbReference type="NCBI Taxonomy" id="220873"/>
    <lineage>
        <taxon>Eukaryota</taxon>
        <taxon>Metazoa</taxon>
        <taxon>Spiralia</taxon>
        <taxon>Lophotrochozoa</taxon>
        <taxon>Mollusca</taxon>
        <taxon>Bivalvia</taxon>
        <taxon>Autobranchia</taxon>
        <taxon>Pteriomorphia</taxon>
        <taxon>Arcoida</taxon>
        <taxon>Arcoidea</taxon>
        <taxon>Arcidae</taxon>
        <taxon>Tegillarca</taxon>
    </lineage>
</organism>
<evidence type="ECO:0000313" key="4">
    <source>
        <dbReference type="Proteomes" id="UP001217089"/>
    </source>
</evidence>
<reference evidence="3 4" key="1">
    <citation type="submission" date="2022-12" db="EMBL/GenBank/DDBJ databases">
        <title>Chromosome-level genome of Tegillarca granosa.</title>
        <authorList>
            <person name="Kim J."/>
        </authorList>
    </citation>
    <scope>NUCLEOTIDE SEQUENCE [LARGE SCALE GENOMIC DNA]</scope>
    <source>
        <strain evidence="3">Teg-2019</strain>
        <tissue evidence="3">Adductor muscle</tissue>
    </source>
</reference>
<evidence type="ECO:0000256" key="1">
    <source>
        <dbReference type="ARBA" id="ARBA00023157"/>
    </source>
</evidence>
<dbReference type="InterPro" id="IPR007110">
    <property type="entry name" value="Ig-like_dom"/>
</dbReference>
<gene>
    <name evidence="3" type="ORF">KUTeg_006085</name>
</gene>
<feature type="domain" description="Ig-like" evidence="2">
    <location>
        <begin position="5"/>
        <end position="95"/>
    </location>
</feature>
<name>A0ABQ9FFH6_TEGGR</name>
<comment type="caution">
    <text evidence="3">The sequence shown here is derived from an EMBL/GenBank/DDBJ whole genome shotgun (WGS) entry which is preliminary data.</text>
</comment>
<dbReference type="InterPro" id="IPR036116">
    <property type="entry name" value="FN3_sf"/>
</dbReference>
<proteinExistence type="predicted"/>
<dbReference type="InterPro" id="IPR036179">
    <property type="entry name" value="Ig-like_dom_sf"/>
</dbReference>
<dbReference type="Pfam" id="PF08205">
    <property type="entry name" value="C2-set_2"/>
    <property type="match status" value="1"/>
</dbReference>
<dbReference type="PANTHER" id="PTHR45889">
    <property type="entry name" value="IG-LIKE DOMAIN-CONTAINING PROTEIN"/>
    <property type="match status" value="1"/>
</dbReference>
<dbReference type="PANTHER" id="PTHR45889:SF8">
    <property type="entry name" value="IG-LIKE DOMAIN-CONTAINING PROTEIN"/>
    <property type="match status" value="1"/>
</dbReference>
<keyword evidence="4" id="KW-1185">Reference proteome</keyword>
<evidence type="ECO:0000259" key="2">
    <source>
        <dbReference type="PROSITE" id="PS50835"/>
    </source>
</evidence>
<evidence type="ECO:0000313" key="3">
    <source>
        <dbReference type="EMBL" id="KAJ8316071.1"/>
    </source>
</evidence>
<dbReference type="EMBL" id="JARBDR010000328">
    <property type="protein sequence ID" value="KAJ8316071.1"/>
    <property type="molecule type" value="Genomic_DNA"/>
</dbReference>
<dbReference type="PROSITE" id="PS50835">
    <property type="entry name" value="IG_LIKE"/>
    <property type="match status" value="1"/>
</dbReference>
<dbReference type="SUPFAM" id="SSF49265">
    <property type="entry name" value="Fibronectin type III"/>
    <property type="match status" value="1"/>
</dbReference>
<protein>
    <recommendedName>
        <fullName evidence="2">Ig-like domain-containing protein</fullName>
    </recommendedName>
</protein>
<dbReference type="InterPro" id="IPR013783">
    <property type="entry name" value="Ig-like_fold"/>
</dbReference>
<dbReference type="SUPFAM" id="SSF48726">
    <property type="entry name" value="Immunoglobulin"/>
    <property type="match status" value="2"/>
</dbReference>
<sequence>MLDPPTQNPVVSGYDGSVRYKGDTVTLTCQVSGGSPLATLSWTCDGQPQNVNPSISDPPSAPGIYTSTSTPFPWIEAGQGTLECKSQPGNPPTIKYQWIRENEVIKGETRDRPVINIGTTPAYVHETKSFERPCTADDSPSVEVILSPSSIKEGQDVSLNCLAKGVPDQYIYNVSAVFNSSSTFYSELNRTVEMKIPFLSNPFVTFVVSYKRKDSKENLLSEDILEEENRENYTLLIKNLLPQTEYLFWLFSYNIKGNNTDDLKLEKRRWNVLENKEFGI</sequence>
<dbReference type="Gene3D" id="2.60.40.10">
    <property type="entry name" value="Immunoglobulins"/>
    <property type="match status" value="1"/>
</dbReference>
<dbReference type="InterPro" id="IPR013162">
    <property type="entry name" value="CD80_C2-set"/>
</dbReference>
<dbReference type="Proteomes" id="UP001217089">
    <property type="component" value="Unassembled WGS sequence"/>
</dbReference>
<accession>A0ABQ9FFH6</accession>